<evidence type="ECO:0000313" key="1">
    <source>
        <dbReference type="EMBL" id="GET31383.1"/>
    </source>
</evidence>
<organism evidence="1 2">
    <name type="scientific">Prolixibacter bellariivorans</name>
    <dbReference type="NCBI Taxonomy" id="314319"/>
    <lineage>
        <taxon>Bacteria</taxon>
        <taxon>Pseudomonadati</taxon>
        <taxon>Bacteroidota</taxon>
        <taxon>Bacteroidia</taxon>
        <taxon>Marinilabiliales</taxon>
        <taxon>Prolixibacteraceae</taxon>
        <taxon>Prolixibacter</taxon>
    </lineage>
</organism>
<dbReference type="EMBL" id="BLAX01000001">
    <property type="protein sequence ID" value="GET31383.1"/>
    <property type="molecule type" value="Genomic_DNA"/>
</dbReference>
<keyword evidence="2" id="KW-1185">Reference proteome</keyword>
<comment type="caution">
    <text evidence="1">The sequence shown here is derived from an EMBL/GenBank/DDBJ whole genome shotgun (WGS) entry which is preliminary data.</text>
</comment>
<name>A0A5M4AUT5_9BACT</name>
<dbReference type="InterPro" id="IPR007351">
    <property type="entry name" value="YjbR"/>
</dbReference>
<accession>A0A5M4AUT5</accession>
<evidence type="ECO:0000313" key="2">
    <source>
        <dbReference type="Proteomes" id="UP000391834"/>
    </source>
</evidence>
<protein>
    <recommendedName>
        <fullName evidence="3">DNA-binding protein</fullName>
    </recommendedName>
</protein>
<proteinExistence type="predicted"/>
<sequence length="122" mass="14496">MKHKWIEDYLMTKNSVTRDFKTEWQWHRFLIMDKMFAAICVDKDGRNIITLKSEPSLGLSLRNQYSCIRPGYYMNKSHWNSVDLNGDVPDEVLKEMINQSYQLVLSSLSKSVQKEMLDRQKM</sequence>
<gene>
    <name evidence="1" type="ORF">PbJCM13498_02460</name>
</gene>
<dbReference type="Pfam" id="PF04237">
    <property type="entry name" value="YjbR"/>
    <property type="match status" value="1"/>
</dbReference>
<dbReference type="InterPro" id="IPR038056">
    <property type="entry name" value="YjbR-like_sf"/>
</dbReference>
<dbReference type="AlphaFoldDB" id="A0A5M4AUT5"/>
<reference evidence="1 2" key="1">
    <citation type="submission" date="2019-10" db="EMBL/GenBank/DDBJ databases">
        <title>Prolixibacter strains distinguished by the presence of nitrate reductase genes were adept at nitrate-dependent anaerobic corrosion of metallic iron and carbon steel.</title>
        <authorList>
            <person name="Iino T."/>
            <person name="Shono N."/>
            <person name="Ito K."/>
            <person name="Nakamura R."/>
            <person name="Sueoka K."/>
            <person name="Harayama S."/>
            <person name="Ohkuma M."/>
        </authorList>
    </citation>
    <scope>NUCLEOTIDE SEQUENCE [LARGE SCALE GENOMIC DNA]</scope>
    <source>
        <strain evidence="1 2">JCM 13498</strain>
    </source>
</reference>
<dbReference type="PANTHER" id="PTHR35145">
    <property type="entry name" value="CYTOPLASMIC PROTEIN-RELATED"/>
    <property type="match status" value="1"/>
</dbReference>
<dbReference type="SUPFAM" id="SSF142906">
    <property type="entry name" value="YjbR-like"/>
    <property type="match status" value="1"/>
</dbReference>
<dbReference type="InterPro" id="IPR058532">
    <property type="entry name" value="YjbR/MT2646/Rv2570-like"/>
</dbReference>
<dbReference type="Gene3D" id="3.90.1150.30">
    <property type="match status" value="1"/>
</dbReference>
<dbReference type="PANTHER" id="PTHR35145:SF1">
    <property type="entry name" value="CYTOPLASMIC PROTEIN"/>
    <property type="match status" value="1"/>
</dbReference>
<dbReference type="OrthoDB" id="9789813at2"/>
<dbReference type="Proteomes" id="UP000391834">
    <property type="component" value="Unassembled WGS sequence"/>
</dbReference>
<dbReference type="RefSeq" id="WP_025865031.1">
    <property type="nucleotide sequence ID" value="NZ_BLAX01000001.1"/>
</dbReference>
<evidence type="ECO:0008006" key="3">
    <source>
        <dbReference type="Google" id="ProtNLM"/>
    </source>
</evidence>